<dbReference type="EC" id="2.7.13.3" evidence="3"/>
<dbReference type="SMART" id="SM00065">
    <property type="entry name" value="GAF"/>
    <property type="match status" value="2"/>
</dbReference>
<feature type="domain" description="GAF" evidence="14">
    <location>
        <begin position="149"/>
        <end position="292"/>
    </location>
</feature>
<proteinExistence type="predicted"/>
<evidence type="ECO:0000313" key="16">
    <source>
        <dbReference type="EMBL" id="NMH76916.1"/>
    </source>
</evidence>
<dbReference type="InterPro" id="IPR003018">
    <property type="entry name" value="GAF"/>
</dbReference>
<keyword evidence="7" id="KW-0547">Nucleotide-binding</keyword>
<protein>
    <recommendedName>
        <fullName evidence="3">histidine kinase</fullName>
        <ecNumber evidence="3">2.7.13.3</ecNumber>
    </recommendedName>
</protein>
<keyword evidence="9" id="KW-0067">ATP-binding</keyword>
<dbReference type="Gene3D" id="1.20.5.1930">
    <property type="match status" value="1"/>
</dbReference>
<evidence type="ECO:0000256" key="5">
    <source>
        <dbReference type="ARBA" id="ARBA00022679"/>
    </source>
</evidence>
<dbReference type="InterPro" id="IPR011712">
    <property type="entry name" value="Sig_transdc_His_kin_sub3_dim/P"/>
</dbReference>
<dbReference type="Gene3D" id="3.30.565.10">
    <property type="entry name" value="Histidine kinase-like ATPase, C-terminal domain"/>
    <property type="match status" value="1"/>
</dbReference>
<keyword evidence="17" id="KW-1185">Reference proteome</keyword>
<dbReference type="Pfam" id="PF13493">
    <property type="entry name" value="DUF4118"/>
    <property type="match status" value="1"/>
</dbReference>
<keyword evidence="5" id="KW-0808">Transferase</keyword>
<evidence type="ECO:0000313" key="17">
    <source>
        <dbReference type="Proteomes" id="UP001296706"/>
    </source>
</evidence>
<keyword evidence="10 13" id="KW-1133">Transmembrane helix</keyword>
<evidence type="ECO:0000256" key="6">
    <source>
        <dbReference type="ARBA" id="ARBA00022692"/>
    </source>
</evidence>
<evidence type="ECO:0000256" key="9">
    <source>
        <dbReference type="ARBA" id="ARBA00022840"/>
    </source>
</evidence>
<feature type="transmembrane region" description="Helical" evidence="13">
    <location>
        <begin position="12"/>
        <end position="34"/>
    </location>
</feature>
<dbReference type="SMART" id="SM00387">
    <property type="entry name" value="HATPase_c"/>
    <property type="match status" value="1"/>
</dbReference>
<name>A0ABX1RCP3_9PSEU</name>
<evidence type="ECO:0000256" key="12">
    <source>
        <dbReference type="ARBA" id="ARBA00023136"/>
    </source>
</evidence>
<feature type="transmembrane region" description="Helical" evidence="13">
    <location>
        <begin position="63"/>
        <end position="82"/>
    </location>
</feature>
<dbReference type="PANTHER" id="PTHR24421:SF10">
    <property type="entry name" value="NITRATE_NITRITE SENSOR PROTEIN NARQ"/>
    <property type="match status" value="1"/>
</dbReference>
<keyword evidence="4" id="KW-0597">Phosphoprotein</keyword>
<dbReference type="InterPro" id="IPR036890">
    <property type="entry name" value="HATPase_C_sf"/>
</dbReference>
<dbReference type="Gene3D" id="1.20.120.620">
    <property type="entry name" value="Backbone structure of the membrane domain of e. Coli histidine kinase receptor kdpd"/>
    <property type="match status" value="1"/>
</dbReference>
<feature type="transmembrane region" description="Helical" evidence="13">
    <location>
        <begin position="40"/>
        <end position="56"/>
    </location>
</feature>
<keyword evidence="8" id="KW-0418">Kinase</keyword>
<dbReference type="Pfam" id="PF02518">
    <property type="entry name" value="HATPase_c"/>
    <property type="match status" value="1"/>
</dbReference>
<dbReference type="EMBL" id="JAAXKY010000015">
    <property type="protein sequence ID" value="NMH76916.1"/>
    <property type="molecule type" value="Genomic_DNA"/>
</dbReference>
<evidence type="ECO:0000256" key="7">
    <source>
        <dbReference type="ARBA" id="ARBA00022741"/>
    </source>
</evidence>
<evidence type="ECO:0000259" key="14">
    <source>
        <dbReference type="SMART" id="SM00065"/>
    </source>
</evidence>
<comment type="caution">
    <text evidence="16">The sequence shown here is derived from an EMBL/GenBank/DDBJ whole genome shotgun (WGS) entry which is preliminary data.</text>
</comment>
<evidence type="ECO:0000256" key="3">
    <source>
        <dbReference type="ARBA" id="ARBA00012438"/>
    </source>
</evidence>
<dbReference type="PANTHER" id="PTHR24421">
    <property type="entry name" value="NITRATE/NITRITE SENSOR PROTEIN NARX-RELATED"/>
    <property type="match status" value="1"/>
</dbReference>
<sequence length="668" mass="69745">MAAWERAHRLPLGAEMALAFATGVGTFALAAVVLEHIDSRVVAAVLGVVSFLAVVATARFVSVVYAVPAGMAGMLAFDWFYLPPTHPFAFPDTANLVDLVVYLVVGVVLGELAAHTARRARAAEWAHREIADEQVALRRVATLVAKGVPADDFFASVAAEAGTLLDVHGVRLARYENGTELVHVAEWSLPGCAPPAYQRTEVEGTTVAAEVLRTGRAVRVDDYEDVATPFTRGADLKSVVGVPVVVDNRRWGVLIAWSVSGPLPPETEVRLTGFTELVATAIGNAQARVELRSFAEEQAALRRVATMVAGGAAPAETFGFVAGEVGRLLGADVAVVFRYEPDGVGTVVGVWSVPGVDFPGTARMRVAGGGTAATVLATGRPVRTEHFEGPEGSIANCFAHLGARSGAGAPITVEGRLWGVMIAVSRAAPLPAGAEARLAGFTDLVATALADADARAALTASRVRIVAAADTARRRIERDLHDGAQQRLVSLALHLRGSVQQAVPPGSDDLTAQLDRVVDELGEVLGDLREIARGLHPAALAEGGLGAAVKTLARRSAVPVRLDIRVDTRLPEPIELAAYYTVSEALTNTAKHADAEVVDVEVRTDDSLLHVVVRDDGRGGADTGGGSGLVGLKDRVEALGGRFSVHSPPDAGTSLCVSLPLAAPHEHG</sequence>
<dbReference type="CDD" id="cd16917">
    <property type="entry name" value="HATPase_UhpB-NarQ-NarX-like"/>
    <property type="match status" value="1"/>
</dbReference>
<dbReference type="Pfam" id="PF01590">
    <property type="entry name" value="GAF"/>
    <property type="match status" value="2"/>
</dbReference>
<evidence type="ECO:0000259" key="15">
    <source>
        <dbReference type="SMART" id="SM00387"/>
    </source>
</evidence>
<reference evidence="16 17" key="1">
    <citation type="submission" date="2020-04" db="EMBL/GenBank/DDBJ databases">
        <authorList>
            <person name="Klaysubun C."/>
            <person name="Duangmal K."/>
            <person name="Lipun K."/>
        </authorList>
    </citation>
    <scope>NUCLEOTIDE SEQUENCE [LARGE SCALE GENOMIC DNA]</scope>
    <source>
        <strain evidence="16 17">JCM 11839</strain>
    </source>
</reference>
<evidence type="ECO:0000256" key="8">
    <source>
        <dbReference type="ARBA" id="ARBA00022777"/>
    </source>
</evidence>
<dbReference type="InterPro" id="IPR038318">
    <property type="entry name" value="KdpD_sf"/>
</dbReference>
<dbReference type="Proteomes" id="UP001296706">
    <property type="component" value="Unassembled WGS sequence"/>
</dbReference>
<evidence type="ECO:0000256" key="13">
    <source>
        <dbReference type="SAM" id="Phobius"/>
    </source>
</evidence>
<evidence type="ECO:0000256" key="4">
    <source>
        <dbReference type="ARBA" id="ARBA00022553"/>
    </source>
</evidence>
<dbReference type="InterPro" id="IPR050482">
    <property type="entry name" value="Sensor_HK_TwoCompSys"/>
</dbReference>
<gene>
    <name evidence="16" type="ORF">HF577_07370</name>
</gene>
<keyword evidence="11" id="KW-0902">Two-component regulatory system</keyword>
<dbReference type="InterPro" id="IPR003594">
    <property type="entry name" value="HATPase_dom"/>
</dbReference>
<comment type="catalytic activity">
    <reaction evidence="1">
        <text>ATP + protein L-histidine = ADP + protein N-phospho-L-histidine.</text>
        <dbReference type="EC" id="2.7.13.3"/>
    </reaction>
</comment>
<dbReference type="InterPro" id="IPR029016">
    <property type="entry name" value="GAF-like_dom_sf"/>
</dbReference>
<feature type="domain" description="GAF" evidence="14">
    <location>
        <begin position="313"/>
        <end position="459"/>
    </location>
</feature>
<evidence type="ECO:0000256" key="1">
    <source>
        <dbReference type="ARBA" id="ARBA00000085"/>
    </source>
</evidence>
<dbReference type="SUPFAM" id="SSF55874">
    <property type="entry name" value="ATPase domain of HSP90 chaperone/DNA topoisomerase II/histidine kinase"/>
    <property type="match status" value="1"/>
</dbReference>
<feature type="domain" description="Histidine kinase/HSP90-like ATPase" evidence="15">
    <location>
        <begin position="573"/>
        <end position="663"/>
    </location>
</feature>
<keyword evidence="6 13" id="KW-0812">Transmembrane</keyword>
<dbReference type="Pfam" id="PF07730">
    <property type="entry name" value="HisKA_3"/>
    <property type="match status" value="1"/>
</dbReference>
<evidence type="ECO:0000256" key="2">
    <source>
        <dbReference type="ARBA" id="ARBA00004141"/>
    </source>
</evidence>
<keyword evidence="12 13" id="KW-0472">Membrane</keyword>
<dbReference type="RefSeq" id="WP_169394988.1">
    <property type="nucleotide sequence ID" value="NZ_BAAAJH010000006.1"/>
</dbReference>
<dbReference type="InterPro" id="IPR025201">
    <property type="entry name" value="KdpD_TM"/>
</dbReference>
<organism evidence="16 17">
    <name type="scientific">Pseudonocardia xinjiangensis</name>
    <dbReference type="NCBI Taxonomy" id="75289"/>
    <lineage>
        <taxon>Bacteria</taxon>
        <taxon>Bacillati</taxon>
        <taxon>Actinomycetota</taxon>
        <taxon>Actinomycetes</taxon>
        <taxon>Pseudonocardiales</taxon>
        <taxon>Pseudonocardiaceae</taxon>
        <taxon>Pseudonocardia</taxon>
    </lineage>
</organism>
<evidence type="ECO:0000256" key="10">
    <source>
        <dbReference type="ARBA" id="ARBA00022989"/>
    </source>
</evidence>
<dbReference type="SUPFAM" id="SSF55781">
    <property type="entry name" value="GAF domain-like"/>
    <property type="match status" value="2"/>
</dbReference>
<dbReference type="Gene3D" id="3.30.450.40">
    <property type="match status" value="2"/>
</dbReference>
<comment type="subcellular location">
    <subcellularLocation>
        <location evidence="2">Membrane</location>
        <topology evidence="2">Multi-pass membrane protein</topology>
    </subcellularLocation>
</comment>
<evidence type="ECO:0000256" key="11">
    <source>
        <dbReference type="ARBA" id="ARBA00023012"/>
    </source>
</evidence>
<accession>A0ABX1RCP3</accession>